<dbReference type="STRING" id="301148.B4135_1937"/>
<name>A0A150M7H5_9BACI</name>
<organism evidence="1 2">
    <name type="scientific">Caldibacillus debilis</name>
    <dbReference type="NCBI Taxonomy" id="301148"/>
    <lineage>
        <taxon>Bacteria</taxon>
        <taxon>Bacillati</taxon>
        <taxon>Bacillota</taxon>
        <taxon>Bacilli</taxon>
        <taxon>Bacillales</taxon>
        <taxon>Bacillaceae</taxon>
        <taxon>Caldibacillus</taxon>
    </lineage>
</organism>
<dbReference type="EMBL" id="LQYT01000036">
    <property type="protein sequence ID" value="KYD20162.1"/>
    <property type="molecule type" value="Genomic_DNA"/>
</dbReference>
<comment type="caution">
    <text evidence="1">The sequence shown here is derived from an EMBL/GenBank/DDBJ whole genome shotgun (WGS) entry which is preliminary data.</text>
</comment>
<reference evidence="1 2" key="1">
    <citation type="submission" date="2016-01" db="EMBL/GenBank/DDBJ databases">
        <title>Draft Genome Sequences of Seven Thermophilic Sporeformers Isolated from Foods.</title>
        <authorList>
            <person name="Berendsen E.M."/>
            <person name="Wells-Bennik M.H."/>
            <person name="Krawcyk A.O."/>
            <person name="De Jong A."/>
            <person name="Holsappel S."/>
            <person name="Eijlander R.T."/>
            <person name="Kuipers O.P."/>
        </authorList>
    </citation>
    <scope>NUCLEOTIDE SEQUENCE [LARGE SCALE GENOMIC DNA]</scope>
    <source>
        <strain evidence="1 2">B4135</strain>
    </source>
</reference>
<evidence type="ECO:0000313" key="2">
    <source>
        <dbReference type="Proteomes" id="UP000075683"/>
    </source>
</evidence>
<protein>
    <submittedName>
        <fullName evidence="1">Uncharacterized protein</fullName>
    </submittedName>
</protein>
<dbReference type="AlphaFoldDB" id="A0A150M7H5"/>
<sequence length="55" mass="6024">MNFPVIGRRGLPRLFAAGPSSVFINREIEKIPLARSVPAGVFPERPALHSPAEEK</sequence>
<proteinExistence type="predicted"/>
<evidence type="ECO:0000313" key="1">
    <source>
        <dbReference type="EMBL" id="KYD20162.1"/>
    </source>
</evidence>
<dbReference type="Proteomes" id="UP000075683">
    <property type="component" value="Unassembled WGS sequence"/>
</dbReference>
<gene>
    <name evidence="1" type="ORF">B4135_1937</name>
</gene>
<accession>A0A150M7H5</accession>